<proteinExistence type="predicted"/>
<name>A0A8B8Q6F4_9MYRT</name>
<feature type="region of interest" description="Disordered" evidence="1">
    <location>
        <begin position="1"/>
        <end position="138"/>
    </location>
</feature>
<keyword evidence="3" id="KW-1185">Reference proteome</keyword>
<feature type="domain" description="VQ" evidence="2">
    <location>
        <begin position="84"/>
        <end position="109"/>
    </location>
</feature>
<dbReference type="OrthoDB" id="1934230at2759"/>
<dbReference type="GeneID" id="115749834"/>
<feature type="compositionally biased region" description="Low complexity" evidence="1">
    <location>
        <begin position="9"/>
        <end position="18"/>
    </location>
</feature>
<sequence>MEKTHHSPAESSAASSNSDHYLKHVNKLSHKISKPPLKKHPLDSLPDQPDQPLAQGPAVVNQNQPVQLQAPPPPPPPQAQPPQQPPVYNINKNDFRDVVQKLTGSTAHDRAPTPPPPPPPQQPPVQAPKPPSSRLHRIRPPPLAQLINRPNGLVTQQQQQQSAMLNPNIFHPMNSLNATINPNHVISSGFNPMGRPVAPLSPLPPLPSVHAAAESPVSAYMRRLQSSMAAVDPRLDQFTGFGPLAPLASPRWSNLAPPPPPPPPQQQRVAASGQDSIPPPPEQAAQSQLPPSSPMPFGCLNSPRSAYPPLSPGFLFSPTSGQLGFPQLPVSPTVSVPSPTDRGR</sequence>
<feature type="compositionally biased region" description="Pro residues" evidence="1">
    <location>
        <begin position="256"/>
        <end position="265"/>
    </location>
</feature>
<evidence type="ECO:0000256" key="1">
    <source>
        <dbReference type="SAM" id="MobiDB-lite"/>
    </source>
</evidence>
<dbReference type="PANTHER" id="PTHR33783:SF4">
    <property type="entry name" value="VQ MOTIF-CONTAINING PROTEIN 9"/>
    <property type="match status" value="1"/>
</dbReference>
<dbReference type="RefSeq" id="XP_030542676.1">
    <property type="nucleotide sequence ID" value="XM_030686816.2"/>
</dbReference>
<gene>
    <name evidence="4" type="primary">LOC115749834</name>
</gene>
<reference evidence="4" key="2">
    <citation type="submission" date="2025-08" db="UniProtKB">
        <authorList>
            <consortium name="RefSeq"/>
        </authorList>
    </citation>
    <scope>IDENTIFICATION</scope>
    <source>
        <tissue evidence="4">Leaf</tissue>
    </source>
</reference>
<feature type="compositionally biased region" description="Pro residues" evidence="1">
    <location>
        <begin position="70"/>
        <end position="85"/>
    </location>
</feature>
<evidence type="ECO:0000259" key="2">
    <source>
        <dbReference type="Pfam" id="PF05678"/>
    </source>
</evidence>
<evidence type="ECO:0000313" key="3">
    <source>
        <dbReference type="Proteomes" id="UP000827889"/>
    </source>
</evidence>
<accession>A0A8B8Q6F4</accession>
<evidence type="ECO:0000313" key="4">
    <source>
        <dbReference type="RefSeq" id="XP_030542676.1"/>
    </source>
</evidence>
<dbReference type="KEGG" id="rarg:115749834"/>
<dbReference type="InterPro" id="IPR008889">
    <property type="entry name" value="VQ"/>
</dbReference>
<feature type="region of interest" description="Disordered" evidence="1">
    <location>
        <begin position="249"/>
        <end position="344"/>
    </location>
</feature>
<organism evidence="3 4">
    <name type="scientific">Rhodamnia argentea</name>
    <dbReference type="NCBI Taxonomy" id="178133"/>
    <lineage>
        <taxon>Eukaryota</taxon>
        <taxon>Viridiplantae</taxon>
        <taxon>Streptophyta</taxon>
        <taxon>Embryophyta</taxon>
        <taxon>Tracheophyta</taxon>
        <taxon>Spermatophyta</taxon>
        <taxon>Magnoliopsida</taxon>
        <taxon>eudicotyledons</taxon>
        <taxon>Gunneridae</taxon>
        <taxon>Pentapetalae</taxon>
        <taxon>rosids</taxon>
        <taxon>malvids</taxon>
        <taxon>Myrtales</taxon>
        <taxon>Myrtaceae</taxon>
        <taxon>Myrtoideae</taxon>
        <taxon>Myrteae</taxon>
        <taxon>Australasian group</taxon>
        <taxon>Rhodamnia</taxon>
    </lineage>
</organism>
<feature type="compositionally biased region" description="Basic residues" evidence="1">
    <location>
        <begin position="23"/>
        <end position="39"/>
    </location>
</feature>
<protein>
    <submittedName>
        <fullName evidence="4">VQ motif-containing protein 9</fullName>
    </submittedName>
</protein>
<dbReference type="Proteomes" id="UP000827889">
    <property type="component" value="Chromosome 2"/>
</dbReference>
<dbReference type="PANTHER" id="PTHR33783">
    <property type="entry name" value="PROTEIN HAIKU1"/>
    <property type="match status" value="1"/>
</dbReference>
<reference evidence="3" key="1">
    <citation type="submission" date="2025-05" db="UniProtKB">
        <authorList>
            <consortium name="RefSeq"/>
        </authorList>
    </citation>
    <scope>NUCLEOTIDE SEQUENCE [LARGE SCALE GENOMIC DNA]</scope>
</reference>
<feature type="compositionally biased region" description="Pro residues" evidence="1">
    <location>
        <begin position="112"/>
        <end position="131"/>
    </location>
</feature>
<dbReference type="InterPro" id="IPR039612">
    <property type="entry name" value="VQ_5/9/14"/>
</dbReference>
<feature type="compositionally biased region" description="Low complexity" evidence="1">
    <location>
        <begin position="330"/>
        <end position="344"/>
    </location>
</feature>
<dbReference type="Pfam" id="PF05678">
    <property type="entry name" value="VQ"/>
    <property type="match status" value="1"/>
</dbReference>
<dbReference type="AlphaFoldDB" id="A0A8B8Q6F4"/>
<feature type="compositionally biased region" description="Low complexity" evidence="1">
    <location>
        <begin position="43"/>
        <end position="69"/>
    </location>
</feature>